<dbReference type="AlphaFoldDB" id="A0A078AWY6"/>
<organism evidence="2 3">
    <name type="scientific">Stylonychia lemnae</name>
    <name type="common">Ciliate</name>
    <dbReference type="NCBI Taxonomy" id="5949"/>
    <lineage>
        <taxon>Eukaryota</taxon>
        <taxon>Sar</taxon>
        <taxon>Alveolata</taxon>
        <taxon>Ciliophora</taxon>
        <taxon>Intramacronucleata</taxon>
        <taxon>Spirotrichea</taxon>
        <taxon>Stichotrichia</taxon>
        <taxon>Sporadotrichida</taxon>
        <taxon>Oxytrichidae</taxon>
        <taxon>Stylonychinae</taxon>
        <taxon>Stylonychia</taxon>
    </lineage>
</organism>
<name>A0A078AWY6_STYLE</name>
<evidence type="ECO:0000313" key="2">
    <source>
        <dbReference type="EMBL" id="CDW86679.1"/>
    </source>
</evidence>
<feature type="region of interest" description="Disordered" evidence="1">
    <location>
        <begin position="157"/>
        <end position="183"/>
    </location>
</feature>
<gene>
    <name evidence="2" type="primary">Contig1869.g2020</name>
    <name evidence="2" type="ORF">STYLEM_15777</name>
</gene>
<reference evidence="2 3" key="1">
    <citation type="submission" date="2014-06" db="EMBL/GenBank/DDBJ databases">
        <authorList>
            <person name="Swart Estienne"/>
        </authorList>
    </citation>
    <scope>NUCLEOTIDE SEQUENCE [LARGE SCALE GENOMIC DNA]</scope>
    <source>
        <strain evidence="2 3">130c</strain>
    </source>
</reference>
<dbReference type="InParanoid" id="A0A078AWY6"/>
<evidence type="ECO:0000313" key="3">
    <source>
        <dbReference type="Proteomes" id="UP000039865"/>
    </source>
</evidence>
<proteinExistence type="predicted"/>
<keyword evidence="3" id="KW-1185">Reference proteome</keyword>
<sequence>MNGFNGKNANSFQHGGNTGSNEYVIEFFLKILQGDYLKDQVQQRNTSHIVSTSNGGGSGSNLMNKFKFGLDQHQHTPKSFESDKNVYIDNHSPLISISQQYQAQGKQKANQSIDFSHISPININSLGQKQINQQTDVIGQQQQAKFGINNLAQRRISNERDNQHSNHRNQISSEKKNKSNQNTNELSRQMEKMKLQQFLLEKRRDDMWQKALTSLGQPPSILKELGREKIQATIEPFNISSVKCIKRGDYRTQKIKNVVFEVVNVEMIGNCYQVKLQIDATFHSDCKEYFSKQIRRGKVLIMSNVIYQASSRLCIGCSIFLESKKRLSNCEG</sequence>
<dbReference type="EMBL" id="CCKQ01014881">
    <property type="protein sequence ID" value="CDW86679.1"/>
    <property type="molecule type" value="Genomic_DNA"/>
</dbReference>
<protein>
    <submittedName>
        <fullName evidence="2">Uncharacterized protein</fullName>
    </submittedName>
</protein>
<dbReference type="Proteomes" id="UP000039865">
    <property type="component" value="Unassembled WGS sequence"/>
</dbReference>
<evidence type="ECO:0000256" key="1">
    <source>
        <dbReference type="SAM" id="MobiDB-lite"/>
    </source>
</evidence>
<accession>A0A078AWY6</accession>